<evidence type="ECO:0000313" key="1">
    <source>
        <dbReference type="EMBL" id="GEL95414.1"/>
    </source>
</evidence>
<dbReference type="PANTHER" id="PTHR39441">
    <property type="entry name" value="DUF2252 DOMAIN-CONTAINING PROTEIN"/>
    <property type="match status" value="1"/>
</dbReference>
<dbReference type="EMBL" id="BJWG01000008">
    <property type="protein sequence ID" value="GEL95414.1"/>
    <property type="molecule type" value="Genomic_DNA"/>
</dbReference>
<keyword evidence="2" id="KW-1185">Reference proteome</keyword>
<evidence type="ECO:0008006" key="3">
    <source>
        <dbReference type="Google" id="ProtNLM"/>
    </source>
</evidence>
<protein>
    <recommendedName>
        <fullName evidence="3">DUF2252 domain-containing protein</fullName>
    </recommendedName>
</protein>
<dbReference type="InterPro" id="IPR018721">
    <property type="entry name" value="DUF2252"/>
</dbReference>
<evidence type="ECO:0000313" key="2">
    <source>
        <dbReference type="Proteomes" id="UP000321720"/>
    </source>
</evidence>
<organism evidence="1 2">
    <name type="scientific">Cellulomonas composti</name>
    <dbReference type="NCBI Taxonomy" id="266130"/>
    <lineage>
        <taxon>Bacteria</taxon>
        <taxon>Bacillati</taxon>
        <taxon>Actinomycetota</taxon>
        <taxon>Actinomycetes</taxon>
        <taxon>Micrococcales</taxon>
        <taxon>Cellulomonadaceae</taxon>
        <taxon>Cellulomonas</taxon>
    </lineage>
</organism>
<name>A0A511JBR9_9CELL</name>
<proteinExistence type="predicted"/>
<sequence>MGAWLRLVGGFAFYGDRVETTEVRVAAGRAARQDYPRTAIAVLAPRADGVDATTSVLAQASGRLPELIPLRHHRMSESAFAFYRGTAGVMAADLADGSHSGLVVQLCGDAHLSNFGLFGSPERRLLFDLNDFDETLPGPFEWDVKRLVASVELAGRSIGATRDERRRACLGTGREYRMTMQHFARARAIDVWYARLDAKGAEQAAAAALGHSAARNVRDVAAKARRRDHLQAVDRLTEVRADGRRRFRSDPPLVVPIDEQVFGVDAERFEAGLAGLVDLWRDSLPPDRRRLATEYEVVDLARKVVGVGSVGTRAWIILLQGANPGDLVVLQAKEAQASVLEPYLGASEYEHHGRRVVEGQRLMQAASDVLLGWQTTQGIDGILRDFYVRQLRDWKGSVEVEQLRPAGLGAYARLCAWTLARAHARSGDRLAIAAYLGTSSRADEAFAQFATDYADRVEVDHAHFVDAIARGEVPASSR</sequence>
<dbReference type="AlphaFoldDB" id="A0A511JBR9"/>
<comment type="caution">
    <text evidence="1">The sequence shown here is derived from an EMBL/GenBank/DDBJ whole genome shotgun (WGS) entry which is preliminary data.</text>
</comment>
<accession>A0A511JBR9</accession>
<dbReference type="Pfam" id="PF10009">
    <property type="entry name" value="DUF2252"/>
    <property type="match status" value="1"/>
</dbReference>
<gene>
    <name evidence="1" type="ORF">CCO02nite_20720</name>
</gene>
<dbReference type="Proteomes" id="UP000321720">
    <property type="component" value="Unassembled WGS sequence"/>
</dbReference>
<dbReference type="PANTHER" id="PTHR39441:SF1">
    <property type="entry name" value="DUF2252 DOMAIN-CONTAINING PROTEIN"/>
    <property type="match status" value="1"/>
</dbReference>
<reference evidence="1 2" key="1">
    <citation type="submission" date="2019-07" db="EMBL/GenBank/DDBJ databases">
        <title>Whole genome shotgun sequence of Cellulomonas composti NBRC 100758.</title>
        <authorList>
            <person name="Hosoyama A."/>
            <person name="Uohara A."/>
            <person name="Ohji S."/>
            <person name="Ichikawa N."/>
        </authorList>
    </citation>
    <scope>NUCLEOTIDE SEQUENCE [LARGE SCALE GENOMIC DNA]</scope>
    <source>
        <strain evidence="1 2">NBRC 100758</strain>
    </source>
</reference>